<name>A0A4C1WUP2_EUMVA</name>
<protein>
    <submittedName>
        <fullName evidence="1">Uncharacterized protein</fullName>
    </submittedName>
</protein>
<gene>
    <name evidence="1" type="ORF">EVAR_84247_1</name>
</gene>
<evidence type="ECO:0000313" key="1">
    <source>
        <dbReference type="EMBL" id="GBP53764.1"/>
    </source>
</evidence>
<dbReference type="Proteomes" id="UP000299102">
    <property type="component" value="Unassembled WGS sequence"/>
</dbReference>
<proteinExistence type="predicted"/>
<sequence>MDFGEYKVVWHEQPSRPDRVEDGEKARSCYEIAPPYQIYAFFTRRECPAPDGQDERASFKFECRVRVRSSLMDSYNGHVLYFGIRSRLPSEDGRERCDYFVQHF</sequence>
<accession>A0A4C1WUP2</accession>
<reference evidence="1 2" key="1">
    <citation type="journal article" date="2019" name="Commun. Biol.">
        <title>The bagworm genome reveals a unique fibroin gene that provides high tensile strength.</title>
        <authorList>
            <person name="Kono N."/>
            <person name="Nakamura H."/>
            <person name="Ohtoshi R."/>
            <person name="Tomita M."/>
            <person name="Numata K."/>
            <person name="Arakawa K."/>
        </authorList>
    </citation>
    <scope>NUCLEOTIDE SEQUENCE [LARGE SCALE GENOMIC DNA]</scope>
</reference>
<dbReference type="EMBL" id="BGZK01000633">
    <property type="protein sequence ID" value="GBP53764.1"/>
    <property type="molecule type" value="Genomic_DNA"/>
</dbReference>
<organism evidence="1 2">
    <name type="scientific">Eumeta variegata</name>
    <name type="common">Bagworm moth</name>
    <name type="synonym">Eumeta japonica</name>
    <dbReference type="NCBI Taxonomy" id="151549"/>
    <lineage>
        <taxon>Eukaryota</taxon>
        <taxon>Metazoa</taxon>
        <taxon>Ecdysozoa</taxon>
        <taxon>Arthropoda</taxon>
        <taxon>Hexapoda</taxon>
        <taxon>Insecta</taxon>
        <taxon>Pterygota</taxon>
        <taxon>Neoptera</taxon>
        <taxon>Endopterygota</taxon>
        <taxon>Lepidoptera</taxon>
        <taxon>Glossata</taxon>
        <taxon>Ditrysia</taxon>
        <taxon>Tineoidea</taxon>
        <taxon>Psychidae</taxon>
        <taxon>Oiketicinae</taxon>
        <taxon>Eumeta</taxon>
    </lineage>
</organism>
<evidence type="ECO:0000313" key="2">
    <source>
        <dbReference type="Proteomes" id="UP000299102"/>
    </source>
</evidence>
<comment type="caution">
    <text evidence="1">The sequence shown here is derived from an EMBL/GenBank/DDBJ whole genome shotgun (WGS) entry which is preliminary data.</text>
</comment>
<keyword evidence="2" id="KW-1185">Reference proteome</keyword>
<dbReference type="AlphaFoldDB" id="A0A4C1WUP2"/>